<organism evidence="3 4">
    <name type="scientific">Musa troglodytarum</name>
    <name type="common">fe'i banana</name>
    <dbReference type="NCBI Taxonomy" id="320322"/>
    <lineage>
        <taxon>Eukaryota</taxon>
        <taxon>Viridiplantae</taxon>
        <taxon>Streptophyta</taxon>
        <taxon>Embryophyta</taxon>
        <taxon>Tracheophyta</taxon>
        <taxon>Spermatophyta</taxon>
        <taxon>Magnoliopsida</taxon>
        <taxon>Liliopsida</taxon>
        <taxon>Zingiberales</taxon>
        <taxon>Musaceae</taxon>
        <taxon>Musa</taxon>
    </lineage>
</organism>
<evidence type="ECO:0000256" key="1">
    <source>
        <dbReference type="SAM" id="MobiDB-lite"/>
    </source>
</evidence>
<feature type="transmembrane region" description="Helical" evidence="2">
    <location>
        <begin position="19"/>
        <end position="41"/>
    </location>
</feature>
<evidence type="ECO:0000313" key="3">
    <source>
        <dbReference type="EMBL" id="URE15286.1"/>
    </source>
</evidence>
<keyword evidence="2" id="KW-0472">Membrane</keyword>
<dbReference type="AlphaFoldDB" id="A0A9E7GGV3"/>
<keyword evidence="2" id="KW-0812">Transmembrane</keyword>
<proteinExistence type="predicted"/>
<feature type="region of interest" description="Disordered" evidence="1">
    <location>
        <begin position="94"/>
        <end position="123"/>
    </location>
</feature>
<sequence length="123" mass="12951">MFAGCPNCRRSKLWPAPEAVVMAIVTVSAVAIALHTSVFLWRLIGCEALGTEVRVAAATSLAWLSLCLLMAITAAVLYIRDSRVAFEASEVVGRRPRDGAGEADEKSLAIDISGGGGDHPVVE</sequence>
<feature type="transmembrane region" description="Helical" evidence="2">
    <location>
        <begin position="61"/>
        <end position="79"/>
    </location>
</feature>
<reference evidence="3" key="1">
    <citation type="submission" date="2022-05" db="EMBL/GenBank/DDBJ databases">
        <title>The Musa troglodytarum L. genome provides insights into the mechanism of non-climacteric behaviour and enrichment of carotenoids.</title>
        <authorList>
            <person name="Wang J."/>
        </authorList>
    </citation>
    <scope>NUCLEOTIDE SEQUENCE</scope>
    <source>
        <tissue evidence="3">Leaf</tissue>
    </source>
</reference>
<name>A0A9E7GGV3_9LILI</name>
<keyword evidence="2" id="KW-1133">Transmembrane helix</keyword>
<accession>A0A9E7GGV3</accession>
<protein>
    <submittedName>
        <fullName evidence="3">Uncharacterized protein</fullName>
    </submittedName>
</protein>
<keyword evidence="4" id="KW-1185">Reference proteome</keyword>
<feature type="compositionally biased region" description="Gly residues" evidence="1">
    <location>
        <begin position="113"/>
        <end position="123"/>
    </location>
</feature>
<evidence type="ECO:0000313" key="4">
    <source>
        <dbReference type="Proteomes" id="UP001055439"/>
    </source>
</evidence>
<gene>
    <name evidence="3" type="ORF">MUK42_10829</name>
</gene>
<dbReference type="Proteomes" id="UP001055439">
    <property type="component" value="Chromosome 7"/>
</dbReference>
<dbReference type="EMBL" id="CP097509">
    <property type="protein sequence ID" value="URE15286.1"/>
    <property type="molecule type" value="Genomic_DNA"/>
</dbReference>
<feature type="compositionally biased region" description="Basic and acidic residues" evidence="1">
    <location>
        <begin position="94"/>
        <end position="108"/>
    </location>
</feature>
<evidence type="ECO:0000256" key="2">
    <source>
        <dbReference type="SAM" id="Phobius"/>
    </source>
</evidence>